<feature type="transmembrane region" description="Helical" evidence="1">
    <location>
        <begin position="7"/>
        <end position="28"/>
    </location>
</feature>
<comment type="caution">
    <text evidence="2">The sequence shown here is derived from an EMBL/GenBank/DDBJ whole genome shotgun (WGS) entry which is preliminary data.</text>
</comment>
<reference evidence="2 3" key="1">
    <citation type="journal article" date="2019" name="Int. J. Syst. Evol. Microbiol.">
        <title>The Global Catalogue of Microorganisms (GCM) 10K type strain sequencing project: providing services to taxonomists for standard genome sequencing and annotation.</title>
        <authorList>
            <consortium name="The Broad Institute Genomics Platform"/>
            <consortium name="The Broad Institute Genome Sequencing Center for Infectious Disease"/>
            <person name="Wu L."/>
            <person name="Ma J."/>
        </authorList>
    </citation>
    <scope>NUCLEOTIDE SEQUENCE [LARGE SCALE GENOMIC DNA]</scope>
    <source>
        <strain evidence="2 3">JCM 8201</strain>
    </source>
</reference>
<sequence>MNIPLKRLIIVSTAAMMIGIGVLAYSPYHRHNRQAAEFTRDLGNSLTADGEMRVVEDGHRVDNLGAAGGYCYFVADLTFSTFLPFSAAEKKIDALLDQDLDGYRMPSITDEGHREGRNIVRLVVSRVGEGGSMDLRCG</sequence>
<dbReference type="RefSeq" id="WP_344458295.1">
    <property type="nucleotide sequence ID" value="NZ_BAAATZ010000047.1"/>
</dbReference>
<proteinExistence type="predicted"/>
<keyword evidence="1" id="KW-0472">Membrane</keyword>
<gene>
    <name evidence="2" type="ORF">GCM10010439_73490</name>
</gene>
<evidence type="ECO:0000313" key="3">
    <source>
        <dbReference type="Proteomes" id="UP001501842"/>
    </source>
</evidence>
<evidence type="ECO:0000313" key="2">
    <source>
        <dbReference type="EMBL" id="GAA2738689.1"/>
    </source>
</evidence>
<evidence type="ECO:0000256" key="1">
    <source>
        <dbReference type="SAM" id="Phobius"/>
    </source>
</evidence>
<name>A0ABN3UUN4_9ACTN</name>
<dbReference type="EMBL" id="BAAATZ010000047">
    <property type="protein sequence ID" value="GAA2738689.1"/>
    <property type="molecule type" value="Genomic_DNA"/>
</dbReference>
<protein>
    <submittedName>
        <fullName evidence="2">Uncharacterized protein</fullName>
    </submittedName>
</protein>
<accession>A0ABN3UUN4</accession>
<keyword evidence="3" id="KW-1185">Reference proteome</keyword>
<dbReference type="Proteomes" id="UP001501842">
    <property type="component" value="Unassembled WGS sequence"/>
</dbReference>
<keyword evidence="1" id="KW-1133">Transmembrane helix</keyword>
<organism evidence="2 3">
    <name type="scientific">Actinocorallia aurantiaca</name>
    <dbReference type="NCBI Taxonomy" id="46204"/>
    <lineage>
        <taxon>Bacteria</taxon>
        <taxon>Bacillati</taxon>
        <taxon>Actinomycetota</taxon>
        <taxon>Actinomycetes</taxon>
        <taxon>Streptosporangiales</taxon>
        <taxon>Thermomonosporaceae</taxon>
        <taxon>Actinocorallia</taxon>
    </lineage>
</organism>
<keyword evidence="1" id="KW-0812">Transmembrane</keyword>